<evidence type="ECO:0000313" key="2">
    <source>
        <dbReference type="Proteomes" id="UP001209229"/>
    </source>
</evidence>
<dbReference type="EMBL" id="JAPDPJ010000001">
    <property type="protein sequence ID" value="MCW3784924.1"/>
    <property type="molecule type" value="Genomic_DNA"/>
</dbReference>
<dbReference type="Proteomes" id="UP001209229">
    <property type="component" value="Unassembled WGS sequence"/>
</dbReference>
<dbReference type="RefSeq" id="WP_301188495.1">
    <property type="nucleotide sequence ID" value="NZ_JAPDPJ010000001.1"/>
</dbReference>
<keyword evidence="2" id="KW-1185">Reference proteome</keyword>
<proteinExistence type="predicted"/>
<protein>
    <submittedName>
        <fullName evidence="1">Uncharacterized protein</fullName>
    </submittedName>
</protein>
<organism evidence="1 2">
    <name type="scientific">Plebeiibacterium sediminum</name>
    <dbReference type="NCBI Taxonomy" id="2992112"/>
    <lineage>
        <taxon>Bacteria</taxon>
        <taxon>Pseudomonadati</taxon>
        <taxon>Bacteroidota</taxon>
        <taxon>Bacteroidia</taxon>
        <taxon>Marinilabiliales</taxon>
        <taxon>Marinilabiliaceae</taxon>
        <taxon>Plebeiibacterium</taxon>
    </lineage>
</organism>
<evidence type="ECO:0000313" key="1">
    <source>
        <dbReference type="EMBL" id="MCW3784924.1"/>
    </source>
</evidence>
<gene>
    <name evidence="1" type="ORF">OM075_00525</name>
</gene>
<name>A0AAE3M0S3_9BACT</name>
<dbReference type="AlphaFoldDB" id="A0AAE3M0S3"/>
<reference evidence="1" key="1">
    <citation type="submission" date="2022-10" db="EMBL/GenBank/DDBJ databases">
        <authorList>
            <person name="Yu W.X."/>
        </authorList>
    </citation>
    <scope>NUCLEOTIDE SEQUENCE</scope>
    <source>
        <strain evidence="1">AAT</strain>
    </source>
</reference>
<comment type="caution">
    <text evidence="1">The sequence shown here is derived from an EMBL/GenBank/DDBJ whole genome shotgun (WGS) entry which is preliminary data.</text>
</comment>
<sequence>MEYLARLEALHPDIIDNFLASGESQAIPIELQQFIMQLQYAIEIKEYESNINRAAKKLRERVWATQKIRLNINTAKARIYNAMVYFDVDDNIPQKVWDRDAANKFESLAKLAIAQDKINEAGRFIDRANELRRRANTADSGSGNNQINFLISTDYKIEDGGFERKNLKQIAAKANKGFYINLINGLPLSQEEKEPLYRDADIEEADFEEINENGE</sequence>
<accession>A0AAE3M0S3</accession>